<gene>
    <name evidence="4" type="ORF">BJ508DRAFT_157182</name>
</gene>
<evidence type="ECO:0000313" key="4">
    <source>
        <dbReference type="EMBL" id="RPA78298.1"/>
    </source>
</evidence>
<name>A0A3N4I0R3_ASCIM</name>
<evidence type="ECO:0000259" key="3">
    <source>
        <dbReference type="Pfam" id="PF22664"/>
    </source>
</evidence>
<sequence length="473" mass="51035">MTDTTQQDDWEVILDILAQRPGRFIYTQIALCYPTADDSTTTRDGIITTLKSGLERLSASFPWVAGQVIQDMTGVPEGSTGVFKIKPYKPTPLLFIKNLAADDPSFPTYAEMKEAGFPMRMFKEEVVCPRGTLKEGFSDPSLAGVDPALLIQVNIVQGGLILSVCAEHHVVDATGHGIIMDLLDKACHATPFTPDELSAVNLDRTNIIPLLPMDKFDPSVLRPKPPITLSPAPSPPASASPPTPNPSLTWHHLHFPPTSLDSLKSLASTNLPATTPYITTDDALTAFIFQRILASRLHRLPPDTPTTLIRAVNVRPYFPVIPALYPGMIINSTLTTFPLADGAAAPLSALAAPLREAVQKETSTLARDTSTFATLLSISKDKTLGGAASFDADKNVMLSSWTKMGCYELDFALGLGKPEAVRRPSFESPFGGVVYFLPMDGEGGIDVVAAVRGDEGEVLRGDEEVKRLAREVV</sequence>
<evidence type="ECO:0000256" key="2">
    <source>
        <dbReference type="SAM" id="MobiDB-lite"/>
    </source>
</evidence>
<protein>
    <submittedName>
        <fullName evidence="4">Putative trichothecene 3-O-acetyltransferase</fullName>
    </submittedName>
</protein>
<dbReference type="Pfam" id="PF22664">
    <property type="entry name" value="TRI-like_N"/>
    <property type="match status" value="1"/>
</dbReference>
<dbReference type="Gene3D" id="3.30.559.10">
    <property type="entry name" value="Chloramphenicol acetyltransferase-like domain"/>
    <property type="match status" value="2"/>
</dbReference>
<dbReference type="AlphaFoldDB" id="A0A3N4I0R3"/>
<dbReference type="PANTHER" id="PTHR31896:SF64">
    <property type="entry name" value="TRICHOTHECENE 3-O-ACETYLTRANSFERASE"/>
    <property type="match status" value="1"/>
</dbReference>
<dbReference type="Proteomes" id="UP000275078">
    <property type="component" value="Unassembled WGS sequence"/>
</dbReference>
<dbReference type="STRING" id="1160509.A0A3N4I0R3"/>
<dbReference type="GO" id="GO:0016740">
    <property type="term" value="F:transferase activity"/>
    <property type="evidence" value="ECO:0007669"/>
    <property type="project" value="UniProtKB-KW"/>
</dbReference>
<dbReference type="EMBL" id="ML119713">
    <property type="protein sequence ID" value="RPA78298.1"/>
    <property type="molecule type" value="Genomic_DNA"/>
</dbReference>
<reference evidence="4 5" key="1">
    <citation type="journal article" date="2018" name="Nat. Ecol. Evol.">
        <title>Pezizomycetes genomes reveal the molecular basis of ectomycorrhizal truffle lifestyle.</title>
        <authorList>
            <person name="Murat C."/>
            <person name="Payen T."/>
            <person name="Noel B."/>
            <person name="Kuo A."/>
            <person name="Morin E."/>
            <person name="Chen J."/>
            <person name="Kohler A."/>
            <person name="Krizsan K."/>
            <person name="Balestrini R."/>
            <person name="Da Silva C."/>
            <person name="Montanini B."/>
            <person name="Hainaut M."/>
            <person name="Levati E."/>
            <person name="Barry K.W."/>
            <person name="Belfiori B."/>
            <person name="Cichocki N."/>
            <person name="Clum A."/>
            <person name="Dockter R.B."/>
            <person name="Fauchery L."/>
            <person name="Guy J."/>
            <person name="Iotti M."/>
            <person name="Le Tacon F."/>
            <person name="Lindquist E.A."/>
            <person name="Lipzen A."/>
            <person name="Malagnac F."/>
            <person name="Mello A."/>
            <person name="Molinier V."/>
            <person name="Miyauchi S."/>
            <person name="Poulain J."/>
            <person name="Riccioni C."/>
            <person name="Rubini A."/>
            <person name="Sitrit Y."/>
            <person name="Splivallo R."/>
            <person name="Traeger S."/>
            <person name="Wang M."/>
            <person name="Zifcakova L."/>
            <person name="Wipf D."/>
            <person name="Zambonelli A."/>
            <person name="Paolocci F."/>
            <person name="Nowrousian M."/>
            <person name="Ottonello S."/>
            <person name="Baldrian P."/>
            <person name="Spatafora J.W."/>
            <person name="Henrissat B."/>
            <person name="Nagy L.G."/>
            <person name="Aury J.M."/>
            <person name="Wincker P."/>
            <person name="Grigoriev I.V."/>
            <person name="Bonfante P."/>
            <person name="Martin F.M."/>
        </authorList>
    </citation>
    <scope>NUCLEOTIDE SEQUENCE [LARGE SCALE GENOMIC DNA]</scope>
    <source>
        <strain evidence="4 5">RN42</strain>
    </source>
</reference>
<organism evidence="4 5">
    <name type="scientific">Ascobolus immersus RN42</name>
    <dbReference type="NCBI Taxonomy" id="1160509"/>
    <lineage>
        <taxon>Eukaryota</taxon>
        <taxon>Fungi</taxon>
        <taxon>Dikarya</taxon>
        <taxon>Ascomycota</taxon>
        <taxon>Pezizomycotina</taxon>
        <taxon>Pezizomycetes</taxon>
        <taxon>Pezizales</taxon>
        <taxon>Ascobolaceae</taxon>
        <taxon>Ascobolus</taxon>
    </lineage>
</organism>
<evidence type="ECO:0000256" key="1">
    <source>
        <dbReference type="ARBA" id="ARBA00022679"/>
    </source>
</evidence>
<dbReference type="PANTHER" id="PTHR31896">
    <property type="entry name" value="FAMILY REGULATORY PROTEIN, PUTATIVE (AFU_ORTHOLOGUE AFUA_3G14730)-RELATED"/>
    <property type="match status" value="1"/>
</dbReference>
<feature type="domain" description="Trichothecene 3-O-acetyltransferase-like N-terminal" evidence="3">
    <location>
        <begin position="25"/>
        <end position="187"/>
    </location>
</feature>
<dbReference type="OrthoDB" id="1862401at2759"/>
<keyword evidence="5" id="KW-1185">Reference proteome</keyword>
<proteinExistence type="predicted"/>
<feature type="region of interest" description="Disordered" evidence="2">
    <location>
        <begin position="222"/>
        <end position="251"/>
    </location>
</feature>
<feature type="compositionally biased region" description="Pro residues" evidence="2">
    <location>
        <begin position="223"/>
        <end position="245"/>
    </location>
</feature>
<keyword evidence="1 4" id="KW-0808">Transferase</keyword>
<dbReference type="InterPro" id="IPR054710">
    <property type="entry name" value="Tri101-like_N"/>
</dbReference>
<evidence type="ECO:0000313" key="5">
    <source>
        <dbReference type="Proteomes" id="UP000275078"/>
    </source>
</evidence>
<accession>A0A3N4I0R3</accession>
<dbReference type="InterPro" id="IPR051283">
    <property type="entry name" value="Sec_Metabolite_Acyltrans"/>
</dbReference>
<dbReference type="InterPro" id="IPR023213">
    <property type="entry name" value="CAT-like_dom_sf"/>
</dbReference>